<dbReference type="Proteomes" id="UP000029914">
    <property type="component" value="Chromosome"/>
</dbReference>
<dbReference type="OrthoDB" id="4430573at2"/>
<reference evidence="1 2" key="1">
    <citation type="submission" date="2013-09" db="EMBL/GenBank/DDBJ databases">
        <title>Complete genome sequence of Corynebacterium doosanense CAU 212(T) (=DSM 45436(T)), isolated from activated sludge.</title>
        <authorList>
            <person name="Schaffert L."/>
            <person name="Albersmeier A."/>
            <person name="Kalinowski J."/>
            <person name="Ruckert C."/>
        </authorList>
    </citation>
    <scope>NUCLEOTIDE SEQUENCE [LARGE SCALE GENOMIC DNA]</scope>
    <source>
        <strain evidence="1 2">CAU 212</strain>
    </source>
</reference>
<protein>
    <submittedName>
        <fullName evidence="1">Uncharacterized protein</fullName>
    </submittedName>
</protein>
<dbReference type="HOGENOM" id="CLU_1632588_0_0_11"/>
<dbReference type="AlphaFoldDB" id="A0A097IJL9"/>
<gene>
    <name evidence="1" type="ORF">CDOO_09115</name>
</gene>
<name>A0A097IJL9_9CORY</name>
<keyword evidence="2" id="KW-1185">Reference proteome</keyword>
<dbReference type="KEGG" id="cdo:CDOO_09115"/>
<sequence length="162" mass="18260">MTEDFYIIFPPEFHKGAFLFAGVSHLEILPPTIDEAVGMTLCILDSNPGEPDMDGWNQYSEVSATFLPGLPAELNDNYGGPAGYPGEPINDWRLPCGTWRIRGYAYYDKTQTRHGILGTHPDSVDFMDYPGSGRTWDSLPGQMRLEFWPEASLRPRQDIFPD</sequence>
<evidence type="ECO:0000313" key="2">
    <source>
        <dbReference type="Proteomes" id="UP000029914"/>
    </source>
</evidence>
<evidence type="ECO:0000313" key="1">
    <source>
        <dbReference type="EMBL" id="AIT62298.1"/>
    </source>
</evidence>
<dbReference type="RefSeq" id="WP_018020932.1">
    <property type="nucleotide sequence ID" value="NZ_AQUX01000001.1"/>
</dbReference>
<organism evidence="1 2">
    <name type="scientific">Corynebacterium doosanense CAU 212 = DSM 45436</name>
    <dbReference type="NCBI Taxonomy" id="558173"/>
    <lineage>
        <taxon>Bacteria</taxon>
        <taxon>Bacillati</taxon>
        <taxon>Actinomycetota</taxon>
        <taxon>Actinomycetes</taxon>
        <taxon>Mycobacteriales</taxon>
        <taxon>Corynebacteriaceae</taxon>
        <taxon>Corynebacterium</taxon>
    </lineage>
</organism>
<accession>A0A097IJL9</accession>
<proteinExistence type="predicted"/>
<dbReference type="EMBL" id="CP006764">
    <property type="protein sequence ID" value="AIT62298.1"/>
    <property type="molecule type" value="Genomic_DNA"/>
</dbReference>